<dbReference type="CDD" id="cd00093">
    <property type="entry name" value="HTH_XRE"/>
    <property type="match status" value="1"/>
</dbReference>
<reference evidence="2 3" key="1">
    <citation type="submission" date="2018-11" db="EMBL/GenBank/DDBJ databases">
        <title>Sequencing the genomes of 1000 actinobacteria strains.</title>
        <authorList>
            <person name="Klenk H.-P."/>
        </authorList>
    </citation>
    <scope>NUCLEOTIDE SEQUENCE [LARGE SCALE GENOMIC DNA]</scope>
    <source>
        <strain evidence="2 3">DSM 44781</strain>
    </source>
</reference>
<feature type="domain" description="HTH cro/C1-type" evidence="1">
    <location>
        <begin position="11"/>
        <end position="64"/>
    </location>
</feature>
<dbReference type="GO" id="GO:0003677">
    <property type="term" value="F:DNA binding"/>
    <property type="evidence" value="ECO:0007669"/>
    <property type="project" value="InterPro"/>
</dbReference>
<dbReference type="Gene3D" id="1.10.260.40">
    <property type="entry name" value="lambda repressor-like DNA-binding domains"/>
    <property type="match status" value="1"/>
</dbReference>
<dbReference type="InterPro" id="IPR010982">
    <property type="entry name" value="Lambda_DNA-bd_dom_sf"/>
</dbReference>
<dbReference type="RefSeq" id="WP_123818837.1">
    <property type="nucleotide sequence ID" value="NZ_RKQG01000001.1"/>
</dbReference>
<proteinExistence type="predicted"/>
<name>A0A3N4RWJ1_9ACTN</name>
<evidence type="ECO:0000313" key="3">
    <source>
        <dbReference type="Proteomes" id="UP000266906"/>
    </source>
</evidence>
<comment type="caution">
    <text evidence="2">The sequence shown here is derived from an EMBL/GenBank/DDBJ whole genome shotgun (WGS) entry which is preliminary data.</text>
</comment>
<dbReference type="PROSITE" id="PS50943">
    <property type="entry name" value="HTH_CROC1"/>
    <property type="match status" value="1"/>
</dbReference>
<dbReference type="InterPro" id="IPR001387">
    <property type="entry name" value="Cro/C1-type_HTH"/>
</dbReference>
<dbReference type="SUPFAM" id="SSF47413">
    <property type="entry name" value="lambda repressor-like DNA-binding domains"/>
    <property type="match status" value="1"/>
</dbReference>
<evidence type="ECO:0000313" key="2">
    <source>
        <dbReference type="EMBL" id="RPE35349.1"/>
    </source>
</evidence>
<sequence length="414" mass="44364">MAMALVFGAELRRLRQERGFSLAGFAEQLKYSKGYLSRIERGRQAAPVDLARRCDAALQAGGRLLALVEGEGRNDRPSLSGRRELIAAGALSLLALSVPTGRADRGAEHRPADPFEFSVPVLLRQGYDHARRLGQCVDPAALLPMLTEQARTTARLAACSRGRTRSELLLLASRFAEFTGWMAQEAGDTGAALAHTAEAVSLAEEAGDPHLASYALVRRALVTFYDNDAARTIDLAAAAAGDRKLPPRIRGLAAQREAQGHALAGDHLRCLRSLEQAHGLLSAAGGDGEESSPVIGTSNLANPAAMVSGWCLYDLGHPREAAELLARECERIPAHALRTRARYGLRQALAHAAAGEVEQSCAVAEDLLGIAGEVRSATITADVRRLDRELRRFRTNRAVRELQPALLGALADNC</sequence>
<dbReference type="AlphaFoldDB" id="A0A3N4RWJ1"/>
<keyword evidence="3" id="KW-1185">Reference proteome</keyword>
<dbReference type="Pfam" id="PF13560">
    <property type="entry name" value="HTH_31"/>
    <property type="match status" value="1"/>
</dbReference>
<gene>
    <name evidence="2" type="ORF">EDD38_3698</name>
</gene>
<dbReference type="EMBL" id="RKQG01000001">
    <property type="protein sequence ID" value="RPE35349.1"/>
    <property type="molecule type" value="Genomic_DNA"/>
</dbReference>
<organism evidence="2 3">
    <name type="scientific">Kitasatospora cineracea</name>
    <dbReference type="NCBI Taxonomy" id="88074"/>
    <lineage>
        <taxon>Bacteria</taxon>
        <taxon>Bacillati</taxon>
        <taxon>Actinomycetota</taxon>
        <taxon>Actinomycetes</taxon>
        <taxon>Kitasatosporales</taxon>
        <taxon>Streptomycetaceae</taxon>
        <taxon>Kitasatospora</taxon>
    </lineage>
</organism>
<dbReference type="Proteomes" id="UP000266906">
    <property type="component" value="Unassembled WGS sequence"/>
</dbReference>
<protein>
    <submittedName>
        <fullName evidence="2">Transcriptional regulator with XRE-family HTH domain</fullName>
    </submittedName>
</protein>
<evidence type="ECO:0000259" key="1">
    <source>
        <dbReference type="PROSITE" id="PS50943"/>
    </source>
</evidence>
<dbReference type="SMART" id="SM00530">
    <property type="entry name" value="HTH_XRE"/>
    <property type="match status" value="1"/>
</dbReference>
<accession>A0A3N4RWJ1</accession>